<evidence type="ECO:0000313" key="3">
    <source>
        <dbReference type="Proteomes" id="UP000078142"/>
    </source>
</evidence>
<evidence type="ECO:0000313" key="2">
    <source>
        <dbReference type="EMBL" id="ANH98919.1"/>
    </source>
</evidence>
<evidence type="ECO:0000259" key="1">
    <source>
        <dbReference type="Pfam" id="PF13643"/>
    </source>
</evidence>
<accession>A0AAC9BV42</accession>
<dbReference type="EMBL" id="CP015852">
    <property type="protein sequence ID" value="ANH98919.1"/>
    <property type="molecule type" value="Genomic_DNA"/>
</dbReference>
<dbReference type="GeneID" id="93489964"/>
<sequence>MFSGMTDTEVHAKCFELIQAENDRGAALLAAVFAEATLESLILDRLIPNSGKQKLPVNNFAAKIDLSFRLGIIPEGVANLLHGLRDIRNIFAHQIISDFETASVATKTEAIFKCLPEHYARFIERWSSNINEALKKHNVEIQASAESIKLRVRFNNYFAQTIMDLNAIQKTNKRLETVY</sequence>
<name>A0AAC9BV42_9PSED</name>
<organism evidence="2 3">
    <name type="scientific">Pseudomonas koreensis</name>
    <dbReference type="NCBI Taxonomy" id="198620"/>
    <lineage>
        <taxon>Bacteria</taxon>
        <taxon>Pseudomonadati</taxon>
        <taxon>Pseudomonadota</taxon>
        <taxon>Gammaproteobacteria</taxon>
        <taxon>Pseudomonadales</taxon>
        <taxon>Pseudomonadaceae</taxon>
        <taxon>Pseudomonas</taxon>
    </lineage>
</organism>
<dbReference type="SUPFAM" id="SSF158668">
    <property type="entry name" value="MtlR-like"/>
    <property type="match status" value="1"/>
</dbReference>
<dbReference type="InterPro" id="IPR038026">
    <property type="entry name" value="MtlR-like_sf"/>
</dbReference>
<dbReference type="AlphaFoldDB" id="A0AAC9BV42"/>
<gene>
    <name evidence="2" type="ORF">A8L59_16350</name>
</gene>
<dbReference type="Gene3D" id="1.20.120.330">
    <property type="entry name" value="Nucleotidyltransferases domain 2"/>
    <property type="match status" value="1"/>
</dbReference>
<dbReference type="RefSeq" id="WP_064588206.1">
    <property type="nucleotide sequence ID" value="NZ_CP015852.1"/>
</dbReference>
<dbReference type="Pfam" id="PF13643">
    <property type="entry name" value="DUF4145"/>
    <property type="match status" value="1"/>
</dbReference>
<dbReference type="Proteomes" id="UP000078142">
    <property type="component" value="Chromosome"/>
</dbReference>
<dbReference type="InterPro" id="IPR025285">
    <property type="entry name" value="DUF4145"/>
</dbReference>
<reference evidence="2 3" key="1">
    <citation type="submission" date="2016-05" db="EMBL/GenBank/DDBJ databases">
        <authorList>
            <person name="Wang S."/>
            <person name="Zhu B."/>
        </authorList>
    </citation>
    <scope>NUCLEOTIDE SEQUENCE [LARGE SCALE GENOMIC DNA]</scope>
    <source>
        <strain evidence="2 3">CRS05-R5</strain>
    </source>
</reference>
<protein>
    <recommendedName>
        <fullName evidence="1">DUF4145 domain-containing protein</fullName>
    </recommendedName>
</protein>
<proteinExistence type="predicted"/>
<feature type="domain" description="DUF4145" evidence="1">
    <location>
        <begin position="29"/>
        <end position="94"/>
    </location>
</feature>